<evidence type="ECO:0000313" key="10">
    <source>
        <dbReference type="EMBL" id="TWB21926.1"/>
    </source>
</evidence>
<protein>
    <submittedName>
        <fullName evidence="10">Methyl-accepting chemotaxis protein</fullName>
    </submittedName>
</protein>
<comment type="subcellular location">
    <subcellularLocation>
        <location evidence="1">Cell inner membrane</location>
        <topology evidence="1">Multi-pass membrane protein</topology>
    </subcellularLocation>
</comment>
<comment type="caution">
    <text evidence="10">The sequence shown here is derived from an EMBL/GenBank/DDBJ whole genome shotgun (WGS) entry which is preliminary data.</text>
</comment>
<gene>
    <name evidence="10" type="ORF">FBZ89_104174</name>
</gene>
<dbReference type="SMART" id="SM00304">
    <property type="entry name" value="HAMP"/>
    <property type="match status" value="1"/>
</dbReference>
<evidence type="ECO:0000256" key="4">
    <source>
        <dbReference type="ARBA" id="ARBA00029447"/>
    </source>
</evidence>
<evidence type="ECO:0000256" key="5">
    <source>
        <dbReference type="PROSITE-ProRule" id="PRU00284"/>
    </source>
</evidence>
<dbReference type="InterPro" id="IPR003660">
    <property type="entry name" value="HAMP_dom"/>
</dbReference>
<dbReference type="InterPro" id="IPR004090">
    <property type="entry name" value="Chemotax_Me-accpt_rcpt"/>
</dbReference>
<dbReference type="PROSITE" id="PS50192">
    <property type="entry name" value="T_SNARE"/>
    <property type="match status" value="1"/>
</dbReference>
<reference evidence="10 11" key="1">
    <citation type="submission" date="2019-06" db="EMBL/GenBank/DDBJ databases">
        <title>Genomic Encyclopedia of Type Strains, Phase IV (KMG-V): Genome sequencing to study the core and pangenomes of soil and plant-associated prokaryotes.</title>
        <authorList>
            <person name="Whitman W."/>
        </authorList>
    </citation>
    <scope>NUCLEOTIDE SEQUENCE [LARGE SCALE GENOMIC DNA]</scope>
    <source>
        <strain evidence="10 11">BR 11880</strain>
    </source>
</reference>
<keyword evidence="6" id="KW-0175">Coiled coil</keyword>
<dbReference type="GO" id="GO:0007165">
    <property type="term" value="P:signal transduction"/>
    <property type="evidence" value="ECO:0007669"/>
    <property type="project" value="UniProtKB-KW"/>
</dbReference>
<dbReference type="InterPro" id="IPR007891">
    <property type="entry name" value="CHASE3"/>
</dbReference>
<dbReference type="Pfam" id="PF00015">
    <property type="entry name" value="MCPsignal"/>
    <property type="match status" value="1"/>
</dbReference>
<organism evidence="10 11">
    <name type="scientific">Nitrospirillum amazonense</name>
    <dbReference type="NCBI Taxonomy" id="28077"/>
    <lineage>
        <taxon>Bacteria</taxon>
        <taxon>Pseudomonadati</taxon>
        <taxon>Pseudomonadota</taxon>
        <taxon>Alphaproteobacteria</taxon>
        <taxon>Rhodospirillales</taxon>
        <taxon>Azospirillaceae</taxon>
        <taxon>Nitrospirillum</taxon>
    </lineage>
</organism>
<dbReference type="AlphaFoldDB" id="A0A560FK00"/>
<keyword evidence="2" id="KW-0997">Cell inner membrane</keyword>
<evidence type="ECO:0000256" key="3">
    <source>
        <dbReference type="ARBA" id="ARBA00023224"/>
    </source>
</evidence>
<dbReference type="SUPFAM" id="SSF58104">
    <property type="entry name" value="Methyl-accepting chemotaxis protein (MCP) signaling domain"/>
    <property type="match status" value="1"/>
</dbReference>
<evidence type="ECO:0000259" key="8">
    <source>
        <dbReference type="PROSITE" id="PS50192"/>
    </source>
</evidence>
<feature type="domain" description="HAMP" evidence="9">
    <location>
        <begin position="213"/>
        <end position="266"/>
    </location>
</feature>
<dbReference type="CDD" id="cd19410">
    <property type="entry name" value="HK9-like_sensor"/>
    <property type="match status" value="1"/>
</dbReference>
<keyword evidence="2" id="KW-1003">Cell membrane</keyword>
<feature type="coiled-coil region" evidence="6">
    <location>
        <begin position="261"/>
        <end position="288"/>
    </location>
</feature>
<keyword evidence="2" id="KW-0472">Membrane</keyword>
<dbReference type="GO" id="GO:0006935">
    <property type="term" value="P:chemotaxis"/>
    <property type="evidence" value="ECO:0007669"/>
    <property type="project" value="InterPro"/>
</dbReference>
<name>A0A560FK00_9PROT</name>
<dbReference type="EMBL" id="VITN01000004">
    <property type="protein sequence ID" value="TWB21926.1"/>
    <property type="molecule type" value="Genomic_DNA"/>
</dbReference>
<dbReference type="PROSITE" id="PS50111">
    <property type="entry name" value="CHEMOTAXIS_TRANSDUC_2"/>
    <property type="match status" value="1"/>
</dbReference>
<dbReference type="Gene3D" id="1.10.8.500">
    <property type="entry name" value="HAMP domain in histidine kinase"/>
    <property type="match status" value="1"/>
</dbReference>
<dbReference type="Gene3D" id="1.10.287.950">
    <property type="entry name" value="Methyl-accepting chemotaxis protein"/>
    <property type="match status" value="1"/>
</dbReference>
<feature type="domain" description="T-SNARE coiled-coil homology" evidence="8">
    <location>
        <begin position="459"/>
        <end position="521"/>
    </location>
</feature>
<proteinExistence type="inferred from homology"/>
<feature type="domain" description="Methyl-accepting transducer" evidence="7">
    <location>
        <begin position="300"/>
        <end position="543"/>
    </location>
</feature>
<evidence type="ECO:0000259" key="9">
    <source>
        <dbReference type="PROSITE" id="PS50885"/>
    </source>
</evidence>
<accession>A0A560FK00</accession>
<evidence type="ECO:0000313" key="11">
    <source>
        <dbReference type="Proteomes" id="UP000319859"/>
    </source>
</evidence>
<dbReference type="GO" id="GO:0004888">
    <property type="term" value="F:transmembrane signaling receptor activity"/>
    <property type="evidence" value="ECO:0007669"/>
    <property type="project" value="InterPro"/>
</dbReference>
<dbReference type="Pfam" id="PF00672">
    <property type="entry name" value="HAMP"/>
    <property type="match status" value="1"/>
</dbReference>
<evidence type="ECO:0000256" key="1">
    <source>
        <dbReference type="ARBA" id="ARBA00004429"/>
    </source>
</evidence>
<dbReference type="OrthoDB" id="8482111at2"/>
<comment type="similarity">
    <text evidence="4">Belongs to the methyl-accepting chemotaxis (MCP) protein family.</text>
</comment>
<dbReference type="Pfam" id="PF05227">
    <property type="entry name" value="CHASE3"/>
    <property type="match status" value="1"/>
</dbReference>
<dbReference type="SMART" id="SM00283">
    <property type="entry name" value="MA"/>
    <property type="match status" value="1"/>
</dbReference>
<keyword evidence="3 5" id="KW-0807">Transducer</keyword>
<dbReference type="GO" id="GO:0005886">
    <property type="term" value="C:plasma membrane"/>
    <property type="evidence" value="ECO:0007669"/>
    <property type="project" value="UniProtKB-SubCell"/>
</dbReference>
<dbReference type="CDD" id="cd06225">
    <property type="entry name" value="HAMP"/>
    <property type="match status" value="1"/>
</dbReference>
<dbReference type="Proteomes" id="UP000319859">
    <property type="component" value="Unassembled WGS sequence"/>
</dbReference>
<evidence type="ECO:0000259" key="7">
    <source>
        <dbReference type="PROSITE" id="PS50111"/>
    </source>
</evidence>
<dbReference type="InterPro" id="IPR000727">
    <property type="entry name" value="T_SNARE_dom"/>
</dbReference>
<sequence length="563" mass="59750">MMNFLSSMKVGRKLAAAFTIIVAITLIASGINYRALSTIRDTTQWSDHTYKVLERLGHTMAAMVDRESGLRGYLIGADAKFLEPYQKGQAAFEAAFAEVKSLTADNPAQQARLDELRRLEQSWLQEVANQEIGLMAKPETIEQARKLAASGIGKVHMDPIRAKVAEIDKVERDLLAQRATIQADALTTATTVALGSSGLSILLAVILAWGLTRLVASPIVTMTGVMKRLADGDTRVEIPARERQDEIGGMAQAVGVFKDNMIEADRLRSEQEALKQRAEKERRQAMLDLAGAFESRVGGIVNGVTAQATELLATAQTLNSSSGHVAREAGTVAAASLQATQNVQTVAAATEELSASIQEITLQVTRSSQMISSAVGQAGRTNEEVQGLMQSAQRIGEVVTLINDIASRTNLLALNATIEAARAGDAGKGFAIVASEVKSLATQTAQATEEIRAQIAGMQAATETSAKSIQGIVEIISQVDQAATTIASAVEEQAATTNEITRNVQQAAQGTSDVSQTISRVSDAAQETGGAAGEVHTAANDLSKNGELLKQQVDTFLREIRAA</sequence>
<dbReference type="PANTHER" id="PTHR32089">
    <property type="entry name" value="METHYL-ACCEPTING CHEMOTAXIS PROTEIN MCPB"/>
    <property type="match status" value="1"/>
</dbReference>
<dbReference type="PROSITE" id="PS50885">
    <property type="entry name" value="HAMP"/>
    <property type="match status" value="1"/>
</dbReference>
<evidence type="ECO:0000256" key="2">
    <source>
        <dbReference type="ARBA" id="ARBA00022519"/>
    </source>
</evidence>
<dbReference type="InterPro" id="IPR004089">
    <property type="entry name" value="MCPsignal_dom"/>
</dbReference>
<evidence type="ECO:0000256" key="6">
    <source>
        <dbReference type="SAM" id="Coils"/>
    </source>
</evidence>
<dbReference type="PANTHER" id="PTHR32089:SF112">
    <property type="entry name" value="LYSOZYME-LIKE PROTEIN-RELATED"/>
    <property type="match status" value="1"/>
</dbReference>
<dbReference type="PRINTS" id="PR00260">
    <property type="entry name" value="CHEMTRNSDUCR"/>
</dbReference>